<dbReference type="Proteomes" id="UP000292702">
    <property type="component" value="Unassembled WGS sequence"/>
</dbReference>
<dbReference type="AlphaFoldDB" id="A0A4R0RJG2"/>
<dbReference type="OrthoDB" id="3219854at2759"/>
<feature type="transmembrane region" description="Helical" evidence="1">
    <location>
        <begin position="322"/>
        <end position="345"/>
    </location>
</feature>
<proteinExistence type="predicted"/>
<dbReference type="InterPro" id="IPR045338">
    <property type="entry name" value="DUF6535"/>
</dbReference>
<accession>A0A4R0RJG2</accession>
<keyword evidence="4" id="KW-1185">Reference proteome</keyword>
<feature type="transmembrane region" description="Helical" evidence="1">
    <location>
        <begin position="73"/>
        <end position="91"/>
    </location>
</feature>
<keyword evidence="1" id="KW-1133">Transmembrane helix</keyword>
<feature type="transmembrane region" description="Helical" evidence="1">
    <location>
        <begin position="137"/>
        <end position="159"/>
    </location>
</feature>
<sequence>MDDSSPGKDSAKLSRDEVLAVVKDILATLEKSSIVPQGVPDKILRFWTRYKEEATEYDTEFLHKYREDMDTSMIFAGLFSAVTATVASMTIPDLSPNPADTTNALLQNIWMSVNHTSGAAPSAAPLPTWNGPPASVVWVQCLLYTSLACSLFAALGAVLGKQWLNRYNSVDEHGSLEERCRTRHRKFTAMEEWHFRRVLEALPVLLQLSLLLFGLALSAFMFTRQLAVAIVLTFANLVGAGFYFTVVIQSVRFDDSPFQTSLSDLLRRTLIYGARSCMGVADHWQKSSARRYALAWGTKFRSSCARCGKAIMGAMMRMARPLAVSALFFANSVRCMGHAISPLVFGPRTAMNGAVPSDRDPEDALTHNLSSTNADEITQSSASHPDFSLGTIRGALKSGFTSLMRLLSNKSTRHSDAGLRVRAGHERGADESRDTAIALLWLLDATTDVMVRADAMQVVPLVEWPMDLRMRLCTTDRLDFLLQQVVASFPKGADGKAYLPGTHEQRTTGLCAAFLFLYWELRILDWKRWAKWGSSSGTYFAKDHTDIMEALSRYMNMEHESATILYFTSLTLRVDLPLSSRSTSYQWLSRWSSTTIGIQALCTRTLLYLAQSSIHPSQVIRYKLPPRYSVPLGAIARHCMLETSEETSAASLIATAVLCCPVEGPDHPNGMMDYGRAAFEPFHIFVCMDGLLNWMVAAPMTPDTFVSLETIISGTSNIVCVLENAVGALRVLHNTRVADKLLSVCQAIFSVWSHRDDFDSVVHLLLRLLKIVVSSSSTSVALEIGKVAYGPLEMSSFSNTELTELRSKGWQAKWQPRGQSRGSQLPATWKADRNLHAEWLPWGSHTEWLLEFLALLHHGPAQQQDDELMLRGTLNVLHILGRIHRTDLIDDDRLTVALSWATARSTTRSSEGDGRIVESSEVTRVLLQVVTLALLDSLTVAALPEGSSRLITAAQQSQHVCSTVLYPDKPLVGTVMSKHSFQETMGISPTVTCIIFERDKRFLSLVYHFSSVDRVDWLNDMRNDAYVRSWTAIEFVDRRRKLGGLASVMLFKLVYTLYPLRGREPTQGSTSLNTAVTCQLGLQTSLQHLFGNTHPDWS</sequence>
<keyword evidence="1" id="KW-0812">Transmembrane</keyword>
<organism evidence="3 4">
    <name type="scientific">Steccherinum ochraceum</name>
    <dbReference type="NCBI Taxonomy" id="92696"/>
    <lineage>
        <taxon>Eukaryota</taxon>
        <taxon>Fungi</taxon>
        <taxon>Dikarya</taxon>
        <taxon>Basidiomycota</taxon>
        <taxon>Agaricomycotina</taxon>
        <taxon>Agaricomycetes</taxon>
        <taxon>Polyporales</taxon>
        <taxon>Steccherinaceae</taxon>
        <taxon>Steccherinum</taxon>
    </lineage>
</organism>
<evidence type="ECO:0000313" key="3">
    <source>
        <dbReference type="EMBL" id="TCD68770.1"/>
    </source>
</evidence>
<keyword evidence="1" id="KW-0472">Membrane</keyword>
<name>A0A4R0RJG2_9APHY</name>
<dbReference type="Pfam" id="PF20153">
    <property type="entry name" value="DUF6535"/>
    <property type="match status" value="1"/>
</dbReference>
<comment type="caution">
    <text evidence="3">The sequence shown here is derived from an EMBL/GenBank/DDBJ whole genome shotgun (WGS) entry which is preliminary data.</text>
</comment>
<feature type="domain" description="DUF6535" evidence="2">
    <location>
        <begin position="47"/>
        <end position="223"/>
    </location>
</feature>
<evidence type="ECO:0000313" key="4">
    <source>
        <dbReference type="Proteomes" id="UP000292702"/>
    </source>
</evidence>
<reference evidence="3 4" key="1">
    <citation type="submission" date="2018-11" db="EMBL/GenBank/DDBJ databases">
        <title>Genome assembly of Steccherinum ochraceum LE-BIN_3174, the white-rot fungus of the Steccherinaceae family (The Residual Polyporoid clade, Polyporales, Basidiomycota).</title>
        <authorList>
            <person name="Fedorova T.V."/>
            <person name="Glazunova O.A."/>
            <person name="Landesman E.O."/>
            <person name="Moiseenko K.V."/>
            <person name="Psurtseva N.V."/>
            <person name="Savinova O.S."/>
            <person name="Shakhova N.V."/>
            <person name="Tyazhelova T.V."/>
            <person name="Vasina D.V."/>
        </authorList>
    </citation>
    <scope>NUCLEOTIDE SEQUENCE [LARGE SCALE GENOMIC DNA]</scope>
    <source>
        <strain evidence="3 4">LE-BIN_3174</strain>
    </source>
</reference>
<evidence type="ECO:0000256" key="1">
    <source>
        <dbReference type="SAM" id="Phobius"/>
    </source>
</evidence>
<feature type="transmembrane region" description="Helical" evidence="1">
    <location>
        <begin position="226"/>
        <end position="248"/>
    </location>
</feature>
<dbReference type="EMBL" id="RWJN01000057">
    <property type="protein sequence ID" value="TCD68770.1"/>
    <property type="molecule type" value="Genomic_DNA"/>
</dbReference>
<protein>
    <recommendedName>
        <fullName evidence="2">DUF6535 domain-containing protein</fullName>
    </recommendedName>
</protein>
<evidence type="ECO:0000259" key="2">
    <source>
        <dbReference type="Pfam" id="PF20153"/>
    </source>
</evidence>
<feature type="transmembrane region" description="Helical" evidence="1">
    <location>
        <begin position="198"/>
        <end position="220"/>
    </location>
</feature>
<gene>
    <name evidence="3" type="ORF">EIP91_009783</name>
</gene>